<keyword evidence="2" id="KW-1133">Transmembrane helix</keyword>
<dbReference type="InterPro" id="IPR045197">
    <property type="entry name" value="NUP210-like"/>
</dbReference>
<dbReference type="PANTHER" id="PTHR23019:SF0">
    <property type="entry name" value="NUCLEAR PORE MEMBRANE GLYCOPROTEIN 210"/>
    <property type="match status" value="1"/>
</dbReference>
<dbReference type="EMBL" id="QQRQ01000020">
    <property type="protein sequence ID" value="RFT05967.1"/>
    <property type="molecule type" value="Genomic_DNA"/>
</dbReference>
<feature type="compositionally biased region" description="Low complexity" evidence="1">
    <location>
        <begin position="396"/>
        <end position="429"/>
    </location>
</feature>
<comment type="caution">
    <text evidence="4">The sequence shown here is derived from an EMBL/GenBank/DDBJ whole genome shotgun (WGS) entry which is preliminary data.</text>
</comment>
<keyword evidence="5" id="KW-1185">Reference proteome</keyword>
<feature type="domain" description="BIG2" evidence="3">
    <location>
        <begin position="554"/>
        <end position="631"/>
    </location>
</feature>
<feature type="region of interest" description="Disordered" evidence="1">
    <location>
        <begin position="638"/>
        <end position="662"/>
    </location>
</feature>
<evidence type="ECO:0000259" key="3">
    <source>
        <dbReference type="SMART" id="SM00635"/>
    </source>
</evidence>
<dbReference type="RefSeq" id="WP_117142597.1">
    <property type="nucleotide sequence ID" value="NZ_CAKXKJ010000007.1"/>
</dbReference>
<dbReference type="SMART" id="SM00635">
    <property type="entry name" value="BID_2"/>
    <property type="match status" value="2"/>
</dbReference>
<gene>
    <name evidence="4" type="ORF">DV520_09790</name>
</gene>
<feature type="compositionally biased region" description="Low complexity" evidence="1">
    <location>
        <begin position="174"/>
        <end position="200"/>
    </location>
</feature>
<dbReference type="SUPFAM" id="SSF49373">
    <property type="entry name" value="Invasin/intimin cell-adhesion fragments"/>
    <property type="match status" value="2"/>
</dbReference>
<keyword evidence="2" id="KW-0812">Transmembrane</keyword>
<accession>A0A3E2B1U4</accession>
<dbReference type="InterPro" id="IPR003343">
    <property type="entry name" value="Big_2"/>
</dbReference>
<feature type="region of interest" description="Disordered" evidence="1">
    <location>
        <begin position="490"/>
        <end position="512"/>
    </location>
</feature>
<dbReference type="GeneID" id="97996024"/>
<protein>
    <recommendedName>
        <fullName evidence="3">BIG2 domain-containing protein</fullName>
    </recommendedName>
</protein>
<dbReference type="OrthoDB" id="1733909at2"/>
<feature type="compositionally biased region" description="Basic and acidic residues" evidence="1">
    <location>
        <begin position="141"/>
        <end position="173"/>
    </location>
</feature>
<feature type="region of interest" description="Disordered" evidence="1">
    <location>
        <begin position="54"/>
        <end position="200"/>
    </location>
</feature>
<evidence type="ECO:0000313" key="4">
    <source>
        <dbReference type="EMBL" id="RFT05967.1"/>
    </source>
</evidence>
<feature type="region of interest" description="Disordered" evidence="1">
    <location>
        <begin position="439"/>
        <end position="458"/>
    </location>
</feature>
<feature type="domain" description="BIG2" evidence="3">
    <location>
        <begin position="658"/>
        <end position="731"/>
    </location>
</feature>
<dbReference type="Pfam" id="PF02368">
    <property type="entry name" value="Big_2"/>
    <property type="match status" value="2"/>
</dbReference>
<evidence type="ECO:0000256" key="1">
    <source>
        <dbReference type="SAM" id="MobiDB-lite"/>
    </source>
</evidence>
<feature type="compositionally biased region" description="Basic and acidic residues" evidence="1">
    <location>
        <begin position="79"/>
        <end position="130"/>
    </location>
</feature>
<dbReference type="Proteomes" id="UP000260649">
    <property type="component" value="Unassembled WGS sequence"/>
</dbReference>
<dbReference type="InterPro" id="IPR008964">
    <property type="entry name" value="Invasin/intimin_cell_adhesion"/>
</dbReference>
<feature type="compositionally biased region" description="Basic residues" evidence="1">
    <location>
        <begin position="131"/>
        <end position="140"/>
    </location>
</feature>
<feature type="region of interest" description="Disordered" evidence="1">
    <location>
        <begin position="315"/>
        <end position="345"/>
    </location>
</feature>
<reference evidence="4 5" key="1">
    <citation type="submission" date="2018-07" db="EMBL/GenBank/DDBJ databases">
        <title>GABA Modulating Bacteria of the Human Gut Microbiota.</title>
        <authorList>
            <person name="Strandwitz P."/>
            <person name="Kim K.H."/>
            <person name="Terekhova D."/>
            <person name="Liu J.K."/>
            <person name="Sharma A."/>
            <person name="Levering J."/>
            <person name="Mcdonald D."/>
            <person name="Dietrich D."/>
            <person name="Ramadhar T.R."/>
            <person name="Lekbua A."/>
            <person name="Mroue N."/>
            <person name="Liston C."/>
            <person name="Stewart E.J."/>
            <person name="Dubin M.J."/>
            <person name="Zengler K."/>
            <person name="Knight R."/>
            <person name="Gilbert J.A."/>
            <person name="Clardy J."/>
            <person name="Lewis K."/>
        </authorList>
    </citation>
    <scope>NUCLEOTIDE SEQUENCE [LARGE SCALE GENOMIC DNA]</scope>
    <source>
        <strain evidence="4 5">KLE1738</strain>
    </source>
</reference>
<feature type="compositionally biased region" description="Basic and acidic residues" evidence="1">
    <location>
        <begin position="490"/>
        <end position="504"/>
    </location>
</feature>
<sequence length="734" mass="77836">METKKITLRSQTVQCPHCGEYYSVTYKYCPFCDAGRQEEERKLAEKKKKKQAFFGNLFGSHEPEKKKKQAKNPDQVELDSAHAERPLREKGPRETGSREPAMPREQIEKAHAPKDSGQKEHVGKEPMRKKEPVRRHGARKKTSEMTEEEKAAHLAEREARAAARKRERDRLAREAALAAAETVEAQKAPAEAPAQVEVPTVEAGPVFEEVTVPETFGFAEPPLVETDPAAFVQAPVSAEGPVVKTEPTPGESQEIPVFAPGAEADQAPVEESAKTQWDTLKDLETLSQAADEGAPAIPVMPQAEHTEVQIGETVPAAPAQETKKPDGEETAAPQEGVPAEKPVETEEDLDALLSEIRDLLADSPVPKLDPEQLKKPPQPVPEVSIPDTAPVPPAEAPAADAAPASAPAESPAQAEPAPEIPAVEEPTIPIGEIPSQEIGQDAGQAPAEQVPASVFDEQPTQVIPTQEIAEEMQAQEEAAPQEELLAAVRPPRERAPRERAAARKPEKKTKKKGGPNVVLILLSLVIVAAAAFIVVRNVVPAFQDGILGGGEPKTAEGLTLDRTALDLAEAGTTMALVPTFSPEGATAQLTWTSSKPEVATVDEKGTVTAVAPGTTVITASMENGQKAECTVNCTWSADAPSQEPAGTEPAANGADAPAETKPTLSANDITLDSEGDTQQITVTGASGEVTWTSSDTKIATVTADGTITAVAPGRATVTAKVGDQTLNCAVRCIW</sequence>
<dbReference type="Gene3D" id="2.60.40.1080">
    <property type="match status" value="2"/>
</dbReference>
<evidence type="ECO:0000256" key="2">
    <source>
        <dbReference type="SAM" id="Phobius"/>
    </source>
</evidence>
<feature type="transmembrane region" description="Helical" evidence="2">
    <location>
        <begin position="517"/>
        <end position="535"/>
    </location>
</feature>
<dbReference type="PANTHER" id="PTHR23019">
    <property type="entry name" value="NUCLEAR PORE MEMBRANE GLYCOPROTEIN GP210-RELATED"/>
    <property type="match status" value="1"/>
</dbReference>
<organism evidence="4 5">
    <name type="scientific">Evtepia gabavorous</name>
    <dbReference type="NCBI Taxonomy" id="2211183"/>
    <lineage>
        <taxon>Bacteria</taxon>
        <taxon>Bacillati</taxon>
        <taxon>Bacillota</taxon>
        <taxon>Clostridia</taxon>
        <taxon>Eubacteriales</taxon>
        <taxon>Evtepia</taxon>
    </lineage>
</organism>
<proteinExistence type="predicted"/>
<evidence type="ECO:0000313" key="5">
    <source>
        <dbReference type="Proteomes" id="UP000260649"/>
    </source>
</evidence>
<dbReference type="AlphaFoldDB" id="A0A3E2B1U4"/>
<name>A0A3E2B1U4_9FIRM</name>
<feature type="region of interest" description="Disordered" evidence="1">
    <location>
        <begin position="360"/>
        <end position="429"/>
    </location>
</feature>
<keyword evidence="2" id="KW-0472">Membrane</keyword>